<evidence type="ECO:0000256" key="5">
    <source>
        <dbReference type="ARBA" id="ARBA00022714"/>
    </source>
</evidence>
<dbReference type="GO" id="GO:0046872">
    <property type="term" value="F:metal ion binding"/>
    <property type="evidence" value="ECO:0007669"/>
    <property type="project" value="UniProtKB-KW"/>
</dbReference>
<evidence type="ECO:0000256" key="7">
    <source>
        <dbReference type="ARBA" id="ARBA00022827"/>
    </source>
</evidence>
<dbReference type="InterPro" id="IPR013130">
    <property type="entry name" value="Fe3_Rdtase_TM_dom"/>
</dbReference>
<proteinExistence type="predicted"/>
<dbReference type="PANTHER" id="PTHR47354:SF8">
    <property type="entry name" value="1,2-PHENYLACETYL-COA EPOXIDASE, SUBUNIT E"/>
    <property type="match status" value="1"/>
</dbReference>
<keyword evidence="6" id="KW-0479">Metal-binding</keyword>
<dbReference type="GO" id="GO:0050660">
    <property type="term" value="F:flavin adenine dinucleotide binding"/>
    <property type="evidence" value="ECO:0007669"/>
    <property type="project" value="TreeGrafter"/>
</dbReference>
<keyword evidence="8 14" id="KW-1133">Transmembrane helix</keyword>
<name>A0A518N3F4_9GAMM</name>
<organism evidence="16 17">
    <name type="scientific">Luteimonas granuli</name>
    <dbReference type="NCBI Taxonomy" id="1176533"/>
    <lineage>
        <taxon>Bacteria</taxon>
        <taxon>Pseudomonadati</taxon>
        <taxon>Pseudomonadota</taxon>
        <taxon>Gammaproteobacteria</taxon>
        <taxon>Lysobacterales</taxon>
        <taxon>Lysobacteraceae</taxon>
        <taxon>Luteimonas</taxon>
    </lineage>
</organism>
<dbReference type="SUPFAM" id="SSF52343">
    <property type="entry name" value="Ferredoxin reductase-like, C-terminal NADP-linked domain"/>
    <property type="match status" value="1"/>
</dbReference>
<keyword evidence="7" id="KW-0274">FAD</keyword>
<evidence type="ECO:0000256" key="3">
    <source>
        <dbReference type="ARBA" id="ARBA00022630"/>
    </source>
</evidence>
<keyword evidence="17" id="KW-1185">Reference proteome</keyword>
<dbReference type="InterPro" id="IPR001709">
    <property type="entry name" value="Flavoprot_Pyr_Nucl_cyt_Rdtase"/>
</dbReference>
<evidence type="ECO:0000256" key="11">
    <source>
        <dbReference type="ARBA" id="ARBA00023014"/>
    </source>
</evidence>
<evidence type="ECO:0000256" key="4">
    <source>
        <dbReference type="ARBA" id="ARBA00022692"/>
    </source>
</evidence>
<dbReference type="InterPro" id="IPR013112">
    <property type="entry name" value="FAD-bd_8"/>
</dbReference>
<gene>
    <name evidence="16" type="ORF">FPZ22_05680</name>
</gene>
<dbReference type="SUPFAM" id="SSF63380">
    <property type="entry name" value="Riboflavin synthase domain-like"/>
    <property type="match status" value="1"/>
</dbReference>
<dbReference type="AlphaFoldDB" id="A0A518N3F4"/>
<dbReference type="InterPro" id="IPR039261">
    <property type="entry name" value="FNR_nucleotide-bd"/>
</dbReference>
<evidence type="ECO:0000313" key="16">
    <source>
        <dbReference type="EMBL" id="QDW66446.1"/>
    </source>
</evidence>
<dbReference type="OrthoDB" id="9796486at2"/>
<keyword evidence="3" id="KW-0285">Flavoprotein</keyword>
<feature type="transmembrane region" description="Helical" evidence="14">
    <location>
        <begin position="189"/>
        <end position="208"/>
    </location>
</feature>
<dbReference type="RefSeq" id="WP_144891201.1">
    <property type="nucleotide sequence ID" value="NZ_CP042218.1"/>
</dbReference>
<evidence type="ECO:0000256" key="13">
    <source>
        <dbReference type="ARBA" id="ARBA00034078"/>
    </source>
</evidence>
<dbReference type="InterPro" id="IPR050415">
    <property type="entry name" value="MRET"/>
</dbReference>
<dbReference type="Gene3D" id="3.40.50.80">
    <property type="entry name" value="Nucleotide-binding domain of ferredoxin-NADP reductase (FNR) module"/>
    <property type="match status" value="1"/>
</dbReference>
<dbReference type="EMBL" id="CP042218">
    <property type="protein sequence ID" value="QDW66446.1"/>
    <property type="molecule type" value="Genomic_DNA"/>
</dbReference>
<keyword evidence="9" id="KW-0560">Oxidoreductase</keyword>
<dbReference type="PROSITE" id="PS51384">
    <property type="entry name" value="FAD_FR"/>
    <property type="match status" value="1"/>
</dbReference>
<evidence type="ECO:0000256" key="12">
    <source>
        <dbReference type="ARBA" id="ARBA00023136"/>
    </source>
</evidence>
<dbReference type="Pfam" id="PF08022">
    <property type="entry name" value="FAD_binding_8"/>
    <property type="match status" value="1"/>
</dbReference>
<keyword evidence="5" id="KW-0001">2Fe-2S</keyword>
<feature type="domain" description="FAD-binding FR-type" evidence="15">
    <location>
        <begin position="213"/>
        <end position="314"/>
    </location>
</feature>
<evidence type="ECO:0000256" key="6">
    <source>
        <dbReference type="ARBA" id="ARBA00022723"/>
    </source>
</evidence>
<dbReference type="PANTHER" id="PTHR47354">
    <property type="entry name" value="NADH OXIDOREDUCTASE HCR"/>
    <property type="match status" value="1"/>
</dbReference>
<keyword evidence="4 14" id="KW-0812">Transmembrane</keyword>
<dbReference type="GO" id="GO:0016020">
    <property type="term" value="C:membrane"/>
    <property type="evidence" value="ECO:0007669"/>
    <property type="project" value="UniProtKB-SubCell"/>
</dbReference>
<reference evidence="16 17" key="1">
    <citation type="submission" date="2019-07" db="EMBL/GenBank/DDBJ databases">
        <title>Full genome sequence of Luteimonas sp. Gr-4.</title>
        <authorList>
            <person name="Im W.-T."/>
        </authorList>
    </citation>
    <scope>NUCLEOTIDE SEQUENCE [LARGE SCALE GENOMIC DNA]</scope>
    <source>
        <strain evidence="16 17">Gr-4</strain>
    </source>
</reference>
<dbReference type="Gene3D" id="2.40.30.10">
    <property type="entry name" value="Translation factors"/>
    <property type="match status" value="1"/>
</dbReference>
<feature type="transmembrane region" description="Helical" evidence="14">
    <location>
        <begin position="47"/>
        <end position="64"/>
    </location>
</feature>
<evidence type="ECO:0000256" key="9">
    <source>
        <dbReference type="ARBA" id="ARBA00023002"/>
    </source>
</evidence>
<dbReference type="GO" id="GO:0016491">
    <property type="term" value="F:oxidoreductase activity"/>
    <property type="evidence" value="ECO:0007669"/>
    <property type="project" value="UniProtKB-KW"/>
</dbReference>
<dbReference type="PRINTS" id="PR00371">
    <property type="entry name" value="FPNCR"/>
</dbReference>
<evidence type="ECO:0000256" key="10">
    <source>
        <dbReference type="ARBA" id="ARBA00023004"/>
    </source>
</evidence>
<evidence type="ECO:0000313" key="17">
    <source>
        <dbReference type="Proteomes" id="UP000316584"/>
    </source>
</evidence>
<dbReference type="InterPro" id="IPR017938">
    <property type="entry name" value="Riboflavin_synthase-like_b-brl"/>
</dbReference>
<dbReference type="GO" id="GO:0051537">
    <property type="term" value="F:2 iron, 2 sulfur cluster binding"/>
    <property type="evidence" value="ECO:0007669"/>
    <property type="project" value="UniProtKB-KW"/>
</dbReference>
<dbReference type="Pfam" id="PF01794">
    <property type="entry name" value="Ferric_reduct"/>
    <property type="match status" value="1"/>
</dbReference>
<evidence type="ECO:0000256" key="2">
    <source>
        <dbReference type="ARBA" id="ARBA00004141"/>
    </source>
</evidence>
<dbReference type="Pfam" id="PF00175">
    <property type="entry name" value="NAD_binding_1"/>
    <property type="match status" value="1"/>
</dbReference>
<evidence type="ECO:0000259" key="15">
    <source>
        <dbReference type="PROSITE" id="PS51384"/>
    </source>
</evidence>
<dbReference type="KEGG" id="lug:FPZ22_05680"/>
<dbReference type="InterPro" id="IPR001433">
    <property type="entry name" value="OxRdtase_FAD/NAD-bd"/>
</dbReference>
<feature type="transmembrane region" description="Helical" evidence="14">
    <location>
        <begin position="126"/>
        <end position="145"/>
    </location>
</feature>
<evidence type="ECO:0000256" key="1">
    <source>
        <dbReference type="ARBA" id="ARBA00001974"/>
    </source>
</evidence>
<keyword evidence="12 14" id="KW-0472">Membrane</keyword>
<comment type="cofactor">
    <cofactor evidence="1">
        <name>FAD</name>
        <dbReference type="ChEBI" id="CHEBI:57692"/>
    </cofactor>
</comment>
<evidence type="ECO:0000256" key="14">
    <source>
        <dbReference type="SAM" id="Phobius"/>
    </source>
</evidence>
<feature type="transmembrane region" description="Helical" evidence="14">
    <location>
        <begin position="157"/>
        <end position="177"/>
    </location>
</feature>
<keyword evidence="11" id="KW-0411">Iron-sulfur</keyword>
<dbReference type="CDD" id="cd06198">
    <property type="entry name" value="FNR_like_3"/>
    <property type="match status" value="1"/>
</dbReference>
<comment type="subcellular location">
    <subcellularLocation>
        <location evidence="2">Membrane</location>
        <topology evidence="2">Multi-pass membrane protein</topology>
    </subcellularLocation>
</comment>
<evidence type="ECO:0000256" key="8">
    <source>
        <dbReference type="ARBA" id="ARBA00022989"/>
    </source>
</evidence>
<feature type="transmembrane region" description="Helical" evidence="14">
    <location>
        <begin position="85"/>
        <end position="106"/>
    </location>
</feature>
<dbReference type="PRINTS" id="PR00410">
    <property type="entry name" value="PHEHYDRXLASE"/>
</dbReference>
<sequence length="452" mass="48716">MNTDTPRPPGPSAPALLLLYAALGLAPLPLAALQGGAGRGFWRELSSGLAMIAFAMLLAQFLLSGRFRRVSGRVGIDVTMRFHQLAAWGVFAFLLVHPLLYAVPALGDGPGAALSRLSGMFAAPGLRTGLVAWLVLIALMAMGAWRDRLPFRYEAWRLGHGTGAALIAILGAHHALAAGPYGADPVLAGFWKVLAGIALASLAHVYLVKPMLQRRSPWRVTVNEPVAERTWRVVVEPVRGPAFDFQAGQFAWLNLGHSSFSLVEHPFSMSSAPADRPRVEFTIKQNGDFTDRIGEVPVGTTAWLDGPHGAFTLAGRDATRLVLIGGGVGFAPVVGILRALRAERWPHPVDVLYGNRAATQILYRDELEAIARELDLRLHLVLSEPPAGWSGVTGVLDREVVETCLRARDGHVHPDALYFVCGPAPMMDAVEAALSGLGVRDRNIVSEHFSYR</sequence>
<dbReference type="Proteomes" id="UP000316584">
    <property type="component" value="Chromosome"/>
</dbReference>
<dbReference type="InterPro" id="IPR017927">
    <property type="entry name" value="FAD-bd_FR_type"/>
</dbReference>
<accession>A0A518N3F4</accession>
<comment type="cofactor">
    <cofactor evidence="13">
        <name>[2Fe-2S] cluster</name>
        <dbReference type="ChEBI" id="CHEBI:190135"/>
    </cofactor>
</comment>
<keyword evidence="10" id="KW-0408">Iron</keyword>
<protein>
    <recommendedName>
        <fullName evidence="15">FAD-binding FR-type domain-containing protein</fullName>
    </recommendedName>
</protein>